<evidence type="ECO:0000313" key="2">
    <source>
        <dbReference type="EMBL" id="GGF66181.1"/>
    </source>
</evidence>
<proteinExistence type="predicted"/>
<dbReference type="Proteomes" id="UP000606044">
    <property type="component" value="Unassembled WGS sequence"/>
</dbReference>
<organism evidence="2 3">
    <name type="scientific">Azorhizobium oxalatiphilum</name>
    <dbReference type="NCBI Taxonomy" id="980631"/>
    <lineage>
        <taxon>Bacteria</taxon>
        <taxon>Pseudomonadati</taxon>
        <taxon>Pseudomonadota</taxon>
        <taxon>Alphaproteobacteria</taxon>
        <taxon>Hyphomicrobiales</taxon>
        <taxon>Xanthobacteraceae</taxon>
        <taxon>Azorhizobium</taxon>
    </lineage>
</organism>
<dbReference type="Gene3D" id="3.90.1340.10">
    <property type="entry name" value="Phage tail collar domain"/>
    <property type="match status" value="1"/>
</dbReference>
<dbReference type="RefSeq" id="WP_188579378.1">
    <property type="nucleotide sequence ID" value="NZ_BMCT01000003.1"/>
</dbReference>
<reference evidence="2" key="2">
    <citation type="submission" date="2020-09" db="EMBL/GenBank/DDBJ databases">
        <authorList>
            <person name="Sun Q."/>
            <person name="Sedlacek I."/>
        </authorList>
    </citation>
    <scope>NUCLEOTIDE SEQUENCE</scope>
    <source>
        <strain evidence="2">CCM 7897</strain>
    </source>
</reference>
<evidence type="ECO:0000313" key="3">
    <source>
        <dbReference type="Proteomes" id="UP000606044"/>
    </source>
</evidence>
<dbReference type="EMBL" id="BMCT01000003">
    <property type="protein sequence ID" value="GGF66181.1"/>
    <property type="molecule type" value="Genomic_DNA"/>
</dbReference>
<dbReference type="SUPFAM" id="SSF88874">
    <property type="entry name" value="Receptor-binding domain of short tail fibre protein gp12"/>
    <property type="match status" value="1"/>
</dbReference>
<dbReference type="Pfam" id="PF07484">
    <property type="entry name" value="Collar"/>
    <property type="match status" value="1"/>
</dbReference>
<comment type="caution">
    <text evidence="2">The sequence shown here is derived from an EMBL/GenBank/DDBJ whole genome shotgun (WGS) entry which is preliminary data.</text>
</comment>
<dbReference type="InterPro" id="IPR011083">
    <property type="entry name" value="Phage_tail_collar_dom"/>
</dbReference>
<dbReference type="AlphaFoldDB" id="A0A917C3F0"/>
<feature type="domain" description="Phage tail collar" evidence="1">
    <location>
        <begin position="21"/>
        <end position="75"/>
    </location>
</feature>
<keyword evidence="3" id="KW-1185">Reference proteome</keyword>
<reference evidence="2" key="1">
    <citation type="journal article" date="2014" name="Int. J. Syst. Evol. Microbiol.">
        <title>Complete genome sequence of Corynebacterium casei LMG S-19264T (=DSM 44701T), isolated from a smear-ripened cheese.</title>
        <authorList>
            <consortium name="US DOE Joint Genome Institute (JGI-PGF)"/>
            <person name="Walter F."/>
            <person name="Albersmeier A."/>
            <person name="Kalinowski J."/>
            <person name="Ruckert C."/>
        </authorList>
    </citation>
    <scope>NUCLEOTIDE SEQUENCE</scope>
    <source>
        <strain evidence="2">CCM 7897</strain>
    </source>
</reference>
<gene>
    <name evidence="2" type="ORF">GCM10007301_27320</name>
</gene>
<evidence type="ECO:0000259" key="1">
    <source>
        <dbReference type="Pfam" id="PF07484"/>
    </source>
</evidence>
<name>A0A917C3F0_9HYPH</name>
<accession>A0A917C3F0</accession>
<dbReference type="InterPro" id="IPR037053">
    <property type="entry name" value="Phage_tail_collar_dom_sf"/>
</dbReference>
<sequence length="201" mass="21099">MAVNEDDGIDTTDVGNSLIIGEVRWFAFGYADIYWVPCDGRLLSVRDYTLLYSVIGFRYGGDGTSNFAVPDLRGYAAVGFSPGSATMGRLGGISGAPTATLDATHPPSHTHQMIRPGGTKNFNQKSSAPSALSVPGSIAFSNNDVLPAFSHDGTPDISLHPSAVSVAGGAANGGVLPHDNIQPYQILNACICHKGVWYGRE</sequence>
<protein>
    <submittedName>
        <fullName evidence="2">Microcystin dependent MdpB family protein</fullName>
    </submittedName>
</protein>